<evidence type="ECO:0000313" key="1">
    <source>
        <dbReference type="EMBL" id="ETV65929.1"/>
    </source>
</evidence>
<dbReference type="STRING" id="112090.W4FGD2"/>
<dbReference type="VEuPathDB" id="FungiDB:H257_17478"/>
<sequence length="892" mass="99708">MHRLAAIRASQAVLRRPTALSAASSRHVVTLRGIAALVHRPVGPPQQHVLSSWLGKTTHGVRAFASHHTNDDHVELLSFSEVKKLGLTTMDELIHSRGKPAFFAAAKRLKFTWKDFCAHNPYPSATELKTFFNAGRALDADSVLVETVMAMHKVFPKELKARHFMESRVSFLRLRKFDEMQAIFDAEKIAHPHPQPIFYIWVLTASIEQNNLDKIKALLAEMKHEGYMIPNETVSRLLFNLAKKGDKDGILDIFADLDPNVGIWTVPALNRTLVSLGMAGLPQLAFKFYGESTMDLVAATFKTVLEIAVRNECKKEAADILHNRKLFDLTLDTPEYNIILEALILLDRCDEMQGILDEMAAAGVPANAKSNYLVKTKTLDRIYLHSKHLPKSKLNSDIRRNLDKKLWVKAARVGDAILAENPTPQNIAHVLEAYVAANQLDKVDAIVKSMQTAQWPVPTLGGIMFLLKHFCRREVRADDGKQVIVDVDRAFAVYKASKVQGLTIFHPKMLYPVVMQLGEWEAAVDLFLGSLRADATNPPQLAMRTTKVVRTEAFHDVVRVCAKMRQYDAMLQVVHAMVVAYGHEVYPTVFKSMWFDPVRYSFHGLNGVTDKNRSDLLDSFAAAIVSCLQTIQTHQPTFQPDRGMVDALANVLFYGKQRGPLIELYRQAKADPKKYTFPELTYQKLLQVLAVQGHNLAETRELFDEAAARYPQGKMLSLMEASVVRATAQAGHIDDMLALLRGPRACGASYRHALEVLVGHRRFDIASEVLVMMVDAGYVPNSQLVVKAMLVVARHGHEPGVAAFASDLLAAFERSVVVNGKVQTKAATDDKHRAVTVNMRDIRRIYSLVLHTLSAAGLVEDKHALVARMHALAIQRVDVDTDLRRDHTRGVQ</sequence>
<dbReference type="GO" id="GO:0140053">
    <property type="term" value="P:mitochondrial gene expression"/>
    <property type="evidence" value="ECO:0007669"/>
    <property type="project" value="TreeGrafter"/>
</dbReference>
<dbReference type="EMBL" id="KI913221">
    <property type="protein sequence ID" value="ETV65929.1"/>
    <property type="molecule type" value="Genomic_DNA"/>
</dbReference>
<dbReference type="Gene3D" id="1.25.40.10">
    <property type="entry name" value="Tetratricopeptide repeat domain"/>
    <property type="match status" value="2"/>
</dbReference>
<gene>
    <name evidence="1" type="ORF">H257_17478</name>
</gene>
<reference evidence="1" key="1">
    <citation type="submission" date="2013-12" db="EMBL/GenBank/DDBJ databases">
        <title>The Genome Sequence of Aphanomyces astaci APO3.</title>
        <authorList>
            <consortium name="The Broad Institute Genomics Platform"/>
            <person name="Russ C."/>
            <person name="Tyler B."/>
            <person name="van West P."/>
            <person name="Dieguez-Uribeondo J."/>
            <person name="Young S.K."/>
            <person name="Zeng Q."/>
            <person name="Gargeya S."/>
            <person name="Fitzgerald M."/>
            <person name="Abouelleil A."/>
            <person name="Alvarado L."/>
            <person name="Chapman S.B."/>
            <person name="Gainer-Dewar J."/>
            <person name="Goldberg J."/>
            <person name="Griggs A."/>
            <person name="Gujja S."/>
            <person name="Hansen M."/>
            <person name="Howarth C."/>
            <person name="Imamovic A."/>
            <person name="Ireland A."/>
            <person name="Larimer J."/>
            <person name="McCowan C."/>
            <person name="Murphy C."/>
            <person name="Pearson M."/>
            <person name="Poon T.W."/>
            <person name="Priest M."/>
            <person name="Roberts A."/>
            <person name="Saif S."/>
            <person name="Shea T."/>
            <person name="Sykes S."/>
            <person name="Wortman J."/>
            <person name="Nusbaum C."/>
            <person name="Birren B."/>
        </authorList>
    </citation>
    <scope>NUCLEOTIDE SEQUENCE [LARGE SCALE GENOMIC DNA]</scope>
    <source>
        <strain evidence="1">APO3</strain>
    </source>
</reference>
<evidence type="ECO:0008006" key="2">
    <source>
        <dbReference type="Google" id="ProtNLM"/>
    </source>
</evidence>
<dbReference type="PANTHER" id="PTHR47938">
    <property type="entry name" value="RESPIRATORY COMPLEX I CHAPERONE (CIA84), PUTATIVE (AFU_ORTHOLOGUE AFUA_2G06020)-RELATED"/>
    <property type="match status" value="1"/>
</dbReference>
<dbReference type="GO" id="GO:0005739">
    <property type="term" value="C:mitochondrion"/>
    <property type="evidence" value="ECO:0007669"/>
    <property type="project" value="TreeGrafter"/>
</dbReference>
<dbReference type="PANTHER" id="PTHR47938:SF35">
    <property type="entry name" value="PENTATRICOPEPTIDE REPEAT-CONTAINING PROTEIN 4, MITOCHONDRIAL-RELATED"/>
    <property type="match status" value="1"/>
</dbReference>
<dbReference type="InterPro" id="IPR011990">
    <property type="entry name" value="TPR-like_helical_dom_sf"/>
</dbReference>
<proteinExistence type="predicted"/>
<dbReference type="GO" id="GO:0003729">
    <property type="term" value="F:mRNA binding"/>
    <property type="evidence" value="ECO:0007669"/>
    <property type="project" value="TreeGrafter"/>
</dbReference>
<organism evidence="1">
    <name type="scientific">Aphanomyces astaci</name>
    <name type="common">Crayfish plague agent</name>
    <dbReference type="NCBI Taxonomy" id="112090"/>
    <lineage>
        <taxon>Eukaryota</taxon>
        <taxon>Sar</taxon>
        <taxon>Stramenopiles</taxon>
        <taxon>Oomycota</taxon>
        <taxon>Saprolegniomycetes</taxon>
        <taxon>Saprolegniales</taxon>
        <taxon>Verrucalvaceae</taxon>
        <taxon>Aphanomyces</taxon>
    </lineage>
</organism>
<dbReference type="OrthoDB" id="185373at2759"/>
<accession>W4FGD2</accession>
<dbReference type="AlphaFoldDB" id="W4FGD2"/>
<dbReference type="RefSeq" id="XP_009844585.1">
    <property type="nucleotide sequence ID" value="XM_009846283.1"/>
</dbReference>
<protein>
    <recommendedName>
        <fullName evidence="2">Pentacotripeptide-repeat region of PRORP domain-containing protein</fullName>
    </recommendedName>
</protein>
<dbReference type="GeneID" id="20819474"/>
<name>W4FGD2_APHAT</name>